<protein>
    <submittedName>
        <fullName evidence="2">Uncharacterized protein</fullName>
    </submittedName>
</protein>
<gene>
    <name evidence="2" type="ORF">UV26_C0003G0028</name>
</gene>
<keyword evidence="1" id="KW-0472">Membrane</keyword>
<dbReference type="Proteomes" id="UP000034678">
    <property type="component" value="Unassembled WGS sequence"/>
</dbReference>
<organism evidence="2 3">
    <name type="scientific">candidate division WWE3 bacterium GW2011_GWF2_42_42</name>
    <dbReference type="NCBI Taxonomy" id="1619142"/>
    <lineage>
        <taxon>Bacteria</taxon>
        <taxon>Katanobacteria</taxon>
    </lineage>
</organism>
<evidence type="ECO:0000256" key="1">
    <source>
        <dbReference type="SAM" id="Phobius"/>
    </source>
</evidence>
<sequence length="71" mass="7622">MRIIGTLIVFVVFYVLEKSAYDVMASPNGSAAGLFTMVFLGATGIGILGFVWSFKPGQKDTDESKTLTAEL</sequence>
<dbReference type="EMBL" id="LCDU01000003">
    <property type="protein sequence ID" value="KKS60574.1"/>
    <property type="molecule type" value="Genomic_DNA"/>
</dbReference>
<comment type="caution">
    <text evidence="2">The sequence shown here is derived from an EMBL/GenBank/DDBJ whole genome shotgun (WGS) entry which is preliminary data.</text>
</comment>
<keyword evidence="1" id="KW-1133">Transmembrane helix</keyword>
<keyword evidence="1" id="KW-0812">Transmembrane</keyword>
<dbReference type="STRING" id="1619142.UV26_C0003G0028"/>
<proteinExistence type="predicted"/>
<feature type="transmembrane region" description="Helical" evidence="1">
    <location>
        <begin position="34"/>
        <end position="54"/>
    </location>
</feature>
<accession>A0A0G1AHV0</accession>
<evidence type="ECO:0000313" key="2">
    <source>
        <dbReference type="EMBL" id="KKS60574.1"/>
    </source>
</evidence>
<evidence type="ECO:0000313" key="3">
    <source>
        <dbReference type="Proteomes" id="UP000034678"/>
    </source>
</evidence>
<dbReference type="AlphaFoldDB" id="A0A0G1AHV0"/>
<name>A0A0G1AHV0_UNCKA</name>
<reference evidence="2 3" key="1">
    <citation type="journal article" date="2015" name="Nature">
        <title>rRNA introns, odd ribosomes, and small enigmatic genomes across a large radiation of phyla.</title>
        <authorList>
            <person name="Brown C.T."/>
            <person name="Hug L.A."/>
            <person name="Thomas B.C."/>
            <person name="Sharon I."/>
            <person name="Castelle C.J."/>
            <person name="Singh A."/>
            <person name="Wilkins M.J."/>
            <person name="Williams K.H."/>
            <person name="Banfield J.F."/>
        </authorList>
    </citation>
    <scope>NUCLEOTIDE SEQUENCE [LARGE SCALE GENOMIC DNA]</scope>
</reference>